<comment type="caution">
    <text evidence="2">The sequence shown here is derived from an EMBL/GenBank/DDBJ whole genome shotgun (WGS) entry which is preliminary data.</text>
</comment>
<feature type="domain" description="SnoaL-like" evidence="1">
    <location>
        <begin position="5"/>
        <end position="114"/>
    </location>
</feature>
<dbReference type="InterPro" id="IPR011944">
    <property type="entry name" value="Steroid_delta5-4_isomerase"/>
</dbReference>
<organism evidence="2 3">
    <name type="scientific">Paractinoplanes deccanensis</name>
    <dbReference type="NCBI Taxonomy" id="113561"/>
    <lineage>
        <taxon>Bacteria</taxon>
        <taxon>Bacillati</taxon>
        <taxon>Actinomycetota</taxon>
        <taxon>Actinomycetes</taxon>
        <taxon>Micromonosporales</taxon>
        <taxon>Micromonosporaceae</taxon>
        <taxon>Paractinoplanes</taxon>
    </lineage>
</organism>
<evidence type="ECO:0000313" key="3">
    <source>
        <dbReference type="Proteomes" id="UP000609879"/>
    </source>
</evidence>
<dbReference type="Proteomes" id="UP000609879">
    <property type="component" value="Unassembled WGS sequence"/>
</dbReference>
<keyword evidence="3" id="KW-1185">Reference proteome</keyword>
<evidence type="ECO:0000313" key="2">
    <source>
        <dbReference type="EMBL" id="GID72289.1"/>
    </source>
</evidence>
<dbReference type="RefSeq" id="WP_203760239.1">
    <property type="nucleotide sequence ID" value="NZ_BAAABO010000025.1"/>
</dbReference>
<name>A0ABQ3XX07_9ACTN</name>
<protein>
    <recommendedName>
        <fullName evidence="1">SnoaL-like domain-containing protein</fullName>
    </recommendedName>
</protein>
<proteinExistence type="predicted"/>
<dbReference type="Gene3D" id="3.10.450.50">
    <property type="match status" value="1"/>
</dbReference>
<sequence>MDTLRTVLDAWQKAIAAHDPAAVAELFTEDAVFQGLQPYAIGRPGIAAYYGSQPPGLTVDYRILSTRPLGDDAILGWLEADFTVGAEVRALLNLTVVLTHTSGDWRIAHYHVSPRV</sequence>
<dbReference type="EMBL" id="BOMI01000013">
    <property type="protein sequence ID" value="GID72289.1"/>
    <property type="molecule type" value="Genomic_DNA"/>
</dbReference>
<gene>
    <name evidence="2" type="ORF">Ade02nite_09300</name>
</gene>
<accession>A0ABQ3XX07</accession>
<dbReference type="InterPro" id="IPR037401">
    <property type="entry name" value="SnoaL-like"/>
</dbReference>
<dbReference type="Pfam" id="PF13474">
    <property type="entry name" value="SnoaL_3"/>
    <property type="match status" value="1"/>
</dbReference>
<dbReference type="NCBIfam" id="TIGR02246">
    <property type="entry name" value="SgcJ/EcaC family oxidoreductase"/>
    <property type="match status" value="1"/>
</dbReference>
<evidence type="ECO:0000259" key="1">
    <source>
        <dbReference type="Pfam" id="PF13474"/>
    </source>
</evidence>
<dbReference type="SUPFAM" id="SSF54427">
    <property type="entry name" value="NTF2-like"/>
    <property type="match status" value="1"/>
</dbReference>
<reference evidence="2 3" key="1">
    <citation type="submission" date="2021-01" db="EMBL/GenBank/DDBJ databases">
        <title>Whole genome shotgun sequence of Actinoplanes deccanensis NBRC 13994.</title>
        <authorList>
            <person name="Komaki H."/>
            <person name="Tamura T."/>
        </authorList>
    </citation>
    <scope>NUCLEOTIDE SEQUENCE [LARGE SCALE GENOMIC DNA]</scope>
    <source>
        <strain evidence="2 3">NBRC 13994</strain>
    </source>
</reference>
<dbReference type="InterPro" id="IPR032710">
    <property type="entry name" value="NTF2-like_dom_sf"/>
</dbReference>